<keyword evidence="1" id="KW-0472">Membrane</keyword>
<dbReference type="InterPro" id="IPR006905">
    <property type="entry name" value="Flavin_halogenase"/>
</dbReference>
<evidence type="ECO:0000256" key="1">
    <source>
        <dbReference type="SAM" id="Phobius"/>
    </source>
</evidence>
<organism evidence="2 3">
    <name type="scientific">Fluctibacter corallii</name>
    <dbReference type="NCBI Taxonomy" id="2984329"/>
    <lineage>
        <taxon>Bacteria</taxon>
        <taxon>Pseudomonadati</taxon>
        <taxon>Pseudomonadota</taxon>
        <taxon>Gammaproteobacteria</taxon>
        <taxon>Alteromonadales</taxon>
        <taxon>Alteromonadaceae</taxon>
        <taxon>Fluctibacter</taxon>
    </lineage>
</organism>
<dbReference type="Gene3D" id="3.50.50.60">
    <property type="entry name" value="FAD/NAD(P)-binding domain"/>
    <property type="match status" value="1"/>
</dbReference>
<sequence length="527" mass="58560">MSVKPVTSVIVVGGGAAGWLTAGLLGAMCQRDERQLSITVVESPDVKTIGVGEGTWPTMRRTLATIGLEEDAFLSACHATFKQGSKFVGWQNNDGAEAYYHPFTVPEKVGQADWFNAWKHNGNTTSFAEYACAQVALCEQGKAPKQLQTPAYAGVQNYAYHLDANAFVEMLRSHCTQSLGVSHLSAHIHHIHTHENGIAGLDTSAGALQADLYVDCSGMQSLLLGKALGVGWQSLSHILFNNRALAAQIPTAHDRPIPTCTHSTATDNGWIWDIPLTMRHGVGHVYSDAFTTNSSAEVALRDYIATTFYEGDRDHIDMRTCDIRQLTFEPGHRKVFWEKNCVAIGMSAGFIEPLEASALAMVELSANMLCDNFPADTALMPIIATKFNRRFLYRWERIVDFLKLHYVLSKRTSDYWLAHRDARSIPQTLREQLMIWQQQSPSHYDFVDVEEVFPSASYQYILYGMGFVASKSLKGHAINNIDTATREAIALHQHMQSLIARQLSGLPEHRQLLNQMVERFQRSASAA</sequence>
<dbReference type="PANTHER" id="PTHR43747">
    <property type="entry name" value="FAD-BINDING PROTEIN"/>
    <property type="match status" value="1"/>
</dbReference>
<proteinExistence type="predicted"/>
<dbReference type="RefSeq" id="WP_263711797.1">
    <property type="nucleotide sequence ID" value="NZ_JAOWKX010000003.1"/>
</dbReference>
<feature type="transmembrane region" description="Helical" evidence="1">
    <location>
        <begin position="6"/>
        <end position="27"/>
    </location>
</feature>
<protein>
    <submittedName>
        <fullName evidence="2">Tryptophan 7-halogenase</fullName>
    </submittedName>
</protein>
<comment type="caution">
    <text evidence="2">The sequence shown here is derived from an EMBL/GenBank/DDBJ whole genome shotgun (WGS) entry which is preliminary data.</text>
</comment>
<dbReference type="PANTHER" id="PTHR43747:SF4">
    <property type="entry name" value="FLAVIN-DEPENDENT TRYPTOPHAN HALOGENASE"/>
    <property type="match status" value="1"/>
</dbReference>
<evidence type="ECO:0000313" key="3">
    <source>
        <dbReference type="Proteomes" id="UP001652504"/>
    </source>
</evidence>
<dbReference type="InterPro" id="IPR033856">
    <property type="entry name" value="Trp_halogen"/>
</dbReference>
<dbReference type="Proteomes" id="UP001652504">
    <property type="component" value="Unassembled WGS sequence"/>
</dbReference>
<dbReference type="EMBL" id="JAOWKX010000003">
    <property type="protein sequence ID" value="MCV2884516.1"/>
    <property type="molecule type" value="Genomic_DNA"/>
</dbReference>
<keyword evidence="1" id="KW-0812">Transmembrane</keyword>
<dbReference type="Pfam" id="PF04820">
    <property type="entry name" value="Trp_halogenase"/>
    <property type="match status" value="1"/>
</dbReference>
<gene>
    <name evidence="2" type="ORF">OE749_07405</name>
</gene>
<keyword evidence="3" id="KW-1185">Reference proteome</keyword>
<name>A0ABT3A763_9ALTE</name>
<keyword evidence="1" id="KW-1133">Transmembrane helix</keyword>
<dbReference type="InterPro" id="IPR050816">
    <property type="entry name" value="Flavin-dep_Halogenase_NPB"/>
</dbReference>
<accession>A0ABT3A763</accession>
<dbReference type="InterPro" id="IPR036188">
    <property type="entry name" value="FAD/NAD-bd_sf"/>
</dbReference>
<evidence type="ECO:0000313" key="2">
    <source>
        <dbReference type="EMBL" id="MCV2884516.1"/>
    </source>
</evidence>
<reference evidence="2 3" key="1">
    <citation type="submission" date="2022-10" db="EMBL/GenBank/DDBJ databases">
        <title>Aestuariibacter sp. AA17 isolated from Montipora capitata coral fragment.</title>
        <authorList>
            <person name="Emsley S.A."/>
            <person name="Pfannmuller K.M."/>
            <person name="Loughran R.M."/>
            <person name="Shlafstein M."/>
            <person name="Papke E."/>
            <person name="Saw J.H."/>
            <person name="Ushijima B."/>
            <person name="Videau P."/>
        </authorList>
    </citation>
    <scope>NUCLEOTIDE SEQUENCE [LARGE SCALE GENOMIC DNA]</scope>
    <source>
        <strain evidence="2 3">AA17</strain>
    </source>
</reference>
<dbReference type="PIRSF" id="PIRSF011396">
    <property type="entry name" value="Trp_halogenase"/>
    <property type="match status" value="1"/>
</dbReference>
<dbReference type="SUPFAM" id="SSF51905">
    <property type="entry name" value="FAD/NAD(P)-binding domain"/>
    <property type="match status" value="1"/>
</dbReference>